<evidence type="ECO:0000313" key="2">
    <source>
        <dbReference type="Proteomes" id="UP000053477"/>
    </source>
</evidence>
<dbReference type="Proteomes" id="UP000053477">
    <property type="component" value="Unassembled WGS sequence"/>
</dbReference>
<dbReference type="AlphaFoldDB" id="A0A0H2R9W3"/>
<keyword evidence="2" id="KW-1185">Reference proteome</keyword>
<evidence type="ECO:0000313" key="1">
    <source>
        <dbReference type="EMBL" id="KLO08640.1"/>
    </source>
</evidence>
<accession>A0A0H2R9W3</accession>
<name>A0A0H2R9W3_9AGAM</name>
<organism evidence="1 2">
    <name type="scientific">Schizopora paradoxa</name>
    <dbReference type="NCBI Taxonomy" id="27342"/>
    <lineage>
        <taxon>Eukaryota</taxon>
        <taxon>Fungi</taxon>
        <taxon>Dikarya</taxon>
        <taxon>Basidiomycota</taxon>
        <taxon>Agaricomycotina</taxon>
        <taxon>Agaricomycetes</taxon>
        <taxon>Hymenochaetales</taxon>
        <taxon>Schizoporaceae</taxon>
        <taxon>Schizopora</taxon>
    </lineage>
</organism>
<gene>
    <name evidence="1" type="ORF">SCHPADRAFT_602179</name>
</gene>
<proteinExistence type="predicted"/>
<protein>
    <submittedName>
        <fullName evidence="1">Uncharacterized protein</fullName>
    </submittedName>
</protein>
<sequence>MSAAYGLDATLLEEYHNQIWRDADAVEHVIAALRKTLFSLRLDGGEESTYVLKLFAQVCGVHIDIVKGCRMQLTLELWKGSDSVVTADSKRLLCDFLRAMPLESEEKIASGFAKAICVDVTVVRKCWKRLHSNEESTGSRSQIVPLTLPSNADVDKEPIHSPKVTAPDKFQESIQLSSDHQCEGATDLEAAIEDEKTKQKSKTVQGLDTFLHAIVIHEPWLDEVISKMEHSSRDPFLSAPNL</sequence>
<dbReference type="InParanoid" id="A0A0H2R9W3"/>
<dbReference type="EMBL" id="KQ086083">
    <property type="protein sequence ID" value="KLO08640.1"/>
    <property type="molecule type" value="Genomic_DNA"/>
</dbReference>
<reference evidence="1 2" key="1">
    <citation type="submission" date="2015-04" db="EMBL/GenBank/DDBJ databases">
        <title>Complete genome sequence of Schizopora paradoxa KUC8140, a cosmopolitan wood degrader in East Asia.</title>
        <authorList>
            <consortium name="DOE Joint Genome Institute"/>
            <person name="Min B."/>
            <person name="Park H."/>
            <person name="Jang Y."/>
            <person name="Kim J.-J."/>
            <person name="Kim K.H."/>
            <person name="Pangilinan J."/>
            <person name="Lipzen A."/>
            <person name="Riley R."/>
            <person name="Grigoriev I.V."/>
            <person name="Spatafora J.W."/>
            <person name="Choi I.-G."/>
        </authorList>
    </citation>
    <scope>NUCLEOTIDE SEQUENCE [LARGE SCALE GENOMIC DNA]</scope>
    <source>
        <strain evidence="1 2">KUC8140</strain>
    </source>
</reference>